<dbReference type="Proteomes" id="UP001575105">
    <property type="component" value="Unassembled WGS sequence"/>
</dbReference>
<accession>A0ABV4U5A5</accession>
<dbReference type="InterPro" id="IPR020785">
    <property type="entry name" value="Ribosomal_uL11_CS"/>
</dbReference>
<dbReference type="PANTHER" id="PTHR11661">
    <property type="entry name" value="60S RIBOSOMAL PROTEIN L12"/>
    <property type="match status" value="1"/>
</dbReference>
<sequence>MAKAKKEITSQFKIQAPGGSATPAPPIGPALGQHGVNPGQFIQQFNERTRALNGKVVGCVITVYKDRTFEFEIKSPPAAVLLKDAAGLEKGSGVPNKDKVGKVTTDQLRAIAEEKTKELTGHNVEAMVRTIAGTARSMGIEVEGEI</sequence>
<evidence type="ECO:0000259" key="11">
    <source>
        <dbReference type="Pfam" id="PF00298"/>
    </source>
</evidence>
<dbReference type="Pfam" id="PF03946">
    <property type="entry name" value="Ribosomal_L11_N"/>
    <property type="match status" value="1"/>
</dbReference>
<keyword evidence="5 7" id="KW-0689">Ribosomal protein</keyword>
<comment type="function">
    <text evidence="7 9">Forms part of the ribosomal stalk which helps the ribosome interact with GTP-bound translation factors.</text>
</comment>
<dbReference type="NCBIfam" id="TIGR01632">
    <property type="entry name" value="L11_bact"/>
    <property type="match status" value="1"/>
</dbReference>
<dbReference type="PROSITE" id="PS00359">
    <property type="entry name" value="RIBOSOMAL_L11"/>
    <property type="match status" value="1"/>
</dbReference>
<comment type="subunit">
    <text evidence="7">Part of the ribosomal stalk of the 50S ribosomal subunit. Interacts with L10 and the large rRNA to form the base of the stalk. L10 forms an elongated spine to which L12 dimers bind in a sequential fashion forming a multimeric L10(L12)X complex.</text>
</comment>
<dbReference type="SUPFAM" id="SSF46906">
    <property type="entry name" value="Ribosomal protein L11, C-terminal domain"/>
    <property type="match status" value="1"/>
</dbReference>
<dbReference type="InterPro" id="IPR020783">
    <property type="entry name" value="Ribosomal_uL11_C"/>
</dbReference>
<keyword evidence="2 7" id="KW-0488">Methylation</keyword>
<dbReference type="InterPro" id="IPR006519">
    <property type="entry name" value="Ribosomal_uL11_bac-typ"/>
</dbReference>
<comment type="PTM">
    <text evidence="7 9">One or more lysine residues are methylated.</text>
</comment>
<evidence type="ECO:0000256" key="7">
    <source>
        <dbReference type="HAMAP-Rule" id="MF_00736"/>
    </source>
</evidence>
<evidence type="ECO:0000259" key="12">
    <source>
        <dbReference type="Pfam" id="PF03946"/>
    </source>
</evidence>
<dbReference type="EMBL" id="JBGUBD010000004">
    <property type="protein sequence ID" value="MFA9477989.1"/>
    <property type="molecule type" value="Genomic_DNA"/>
</dbReference>
<comment type="caution">
    <text evidence="13">The sequence shown here is derived from an EMBL/GenBank/DDBJ whole genome shotgun (WGS) entry which is preliminary data.</text>
</comment>
<dbReference type="PANTHER" id="PTHR11661:SF1">
    <property type="entry name" value="LARGE RIBOSOMAL SUBUNIT PROTEIN UL11M"/>
    <property type="match status" value="1"/>
</dbReference>
<evidence type="ECO:0000313" key="13">
    <source>
        <dbReference type="EMBL" id="MFA9477989.1"/>
    </source>
</evidence>
<dbReference type="SMART" id="SM00649">
    <property type="entry name" value="RL11"/>
    <property type="match status" value="1"/>
</dbReference>
<dbReference type="SUPFAM" id="SSF54747">
    <property type="entry name" value="Ribosomal L11/L12e N-terminal domain"/>
    <property type="match status" value="1"/>
</dbReference>
<keyword evidence="3 7" id="KW-0699">rRNA-binding</keyword>
<gene>
    <name evidence="7 13" type="primary">rplK</name>
    <name evidence="13" type="ORF">ACERK3_06715</name>
</gene>
<evidence type="ECO:0000256" key="8">
    <source>
        <dbReference type="RuleBase" id="RU003978"/>
    </source>
</evidence>
<dbReference type="Pfam" id="PF00298">
    <property type="entry name" value="Ribosomal_L11"/>
    <property type="match status" value="1"/>
</dbReference>
<protein>
    <recommendedName>
        <fullName evidence="7">Large ribosomal subunit protein uL11</fullName>
    </recommendedName>
</protein>
<dbReference type="InterPro" id="IPR036769">
    <property type="entry name" value="Ribosomal_uL11_C_sf"/>
</dbReference>
<keyword evidence="6 7" id="KW-0687">Ribonucleoprotein</keyword>
<organism evidence="13 14">
    <name type="scientific">Natronomicrosphaera hydrolytica</name>
    <dbReference type="NCBI Taxonomy" id="3242702"/>
    <lineage>
        <taxon>Bacteria</taxon>
        <taxon>Pseudomonadati</taxon>
        <taxon>Planctomycetota</taxon>
        <taxon>Phycisphaerae</taxon>
        <taxon>Phycisphaerales</taxon>
        <taxon>Phycisphaeraceae</taxon>
        <taxon>Natronomicrosphaera</taxon>
    </lineage>
</organism>
<dbReference type="Gene3D" id="3.30.1550.10">
    <property type="entry name" value="Ribosomal protein L11/L12, N-terminal domain"/>
    <property type="match status" value="1"/>
</dbReference>
<dbReference type="GO" id="GO:0005840">
    <property type="term" value="C:ribosome"/>
    <property type="evidence" value="ECO:0007669"/>
    <property type="project" value="UniProtKB-KW"/>
</dbReference>
<evidence type="ECO:0000256" key="2">
    <source>
        <dbReference type="ARBA" id="ARBA00022481"/>
    </source>
</evidence>
<feature type="domain" description="Large ribosomal subunit protein uL11 N-terminal" evidence="12">
    <location>
        <begin position="13"/>
        <end position="69"/>
    </location>
</feature>
<evidence type="ECO:0000313" key="14">
    <source>
        <dbReference type="Proteomes" id="UP001575105"/>
    </source>
</evidence>
<evidence type="ECO:0000256" key="9">
    <source>
        <dbReference type="RuleBase" id="RU003979"/>
    </source>
</evidence>
<evidence type="ECO:0000256" key="10">
    <source>
        <dbReference type="SAM" id="MobiDB-lite"/>
    </source>
</evidence>
<evidence type="ECO:0000256" key="6">
    <source>
        <dbReference type="ARBA" id="ARBA00023274"/>
    </source>
</evidence>
<comment type="similarity">
    <text evidence="1 7 8">Belongs to the universal ribosomal protein uL11 family.</text>
</comment>
<dbReference type="Gene3D" id="1.10.10.250">
    <property type="entry name" value="Ribosomal protein L11, C-terminal domain"/>
    <property type="match status" value="1"/>
</dbReference>
<dbReference type="InterPro" id="IPR036796">
    <property type="entry name" value="Ribosomal_uL11_N_sf"/>
</dbReference>
<keyword evidence="4 7" id="KW-0694">RNA-binding</keyword>
<proteinExistence type="inferred from homology"/>
<evidence type="ECO:0000256" key="4">
    <source>
        <dbReference type="ARBA" id="ARBA00022884"/>
    </source>
</evidence>
<keyword evidence="14" id="KW-1185">Reference proteome</keyword>
<dbReference type="CDD" id="cd00349">
    <property type="entry name" value="Ribosomal_L11"/>
    <property type="match status" value="1"/>
</dbReference>
<dbReference type="InterPro" id="IPR020784">
    <property type="entry name" value="Ribosomal_uL11_N"/>
</dbReference>
<evidence type="ECO:0000256" key="3">
    <source>
        <dbReference type="ARBA" id="ARBA00022730"/>
    </source>
</evidence>
<dbReference type="RefSeq" id="WP_425344918.1">
    <property type="nucleotide sequence ID" value="NZ_JBGUBD010000004.1"/>
</dbReference>
<evidence type="ECO:0000256" key="5">
    <source>
        <dbReference type="ARBA" id="ARBA00022980"/>
    </source>
</evidence>
<evidence type="ECO:0000256" key="1">
    <source>
        <dbReference type="ARBA" id="ARBA00010537"/>
    </source>
</evidence>
<dbReference type="InterPro" id="IPR000911">
    <property type="entry name" value="Ribosomal_uL11"/>
</dbReference>
<feature type="region of interest" description="Disordered" evidence="10">
    <location>
        <begin position="1"/>
        <end position="24"/>
    </location>
</feature>
<feature type="domain" description="Large ribosomal subunit protein uL11 C-terminal" evidence="11">
    <location>
        <begin position="74"/>
        <end position="142"/>
    </location>
</feature>
<dbReference type="HAMAP" id="MF_00736">
    <property type="entry name" value="Ribosomal_uL11"/>
    <property type="match status" value="1"/>
</dbReference>
<name>A0ABV4U5A5_9BACT</name>
<reference evidence="13 14" key="1">
    <citation type="submission" date="2024-08" db="EMBL/GenBank/DDBJ databases">
        <title>Whole-genome sequencing of halo(alkali)philic microorganisms from hypersaline lakes.</title>
        <authorList>
            <person name="Sorokin D.Y."/>
            <person name="Merkel A.Y."/>
            <person name="Messina E."/>
            <person name="Yakimov M."/>
        </authorList>
    </citation>
    <scope>NUCLEOTIDE SEQUENCE [LARGE SCALE GENOMIC DNA]</scope>
    <source>
        <strain evidence="13 14">AB-hyl4</strain>
    </source>
</reference>